<dbReference type="Gene3D" id="1.20.5.4130">
    <property type="match status" value="1"/>
</dbReference>
<protein>
    <submittedName>
        <fullName evidence="1">Uncharacterized protein</fullName>
    </submittedName>
</protein>
<dbReference type="OrthoDB" id="1305611at2759"/>
<proteinExistence type="predicted"/>
<dbReference type="EMBL" id="JACXVP010000004">
    <property type="protein sequence ID" value="KAG5610631.1"/>
    <property type="molecule type" value="Genomic_DNA"/>
</dbReference>
<dbReference type="AlphaFoldDB" id="A0A9J5ZFB0"/>
<comment type="caution">
    <text evidence="1">The sequence shown here is derived from an EMBL/GenBank/DDBJ whole genome shotgun (WGS) entry which is preliminary data.</text>
</comment>
<accession>A0A9J5ZFB0</accession>
<evidence type="ECO:0000313" key="2">
    <source>
        <dbReference type="Proteomes" id="UP000824120"/>
    </source>
</evidence>
<feature type="non-terminal residue" evidence="1">
    <location>
        <position position="1"/>
    </location>
</feature>
<reference evidence="1 2" key="1">
    <citation type="submission" date="2020-09" db="EMBL/GenBank/DDBJ databases">
        <title>De no assembly of potato wild relative species, Solanum commersonii.</title>
        <authorList>
            <person name="Cho K."/>
        </authorList>
    </citation>
    <scope>NUCLEOTIDE SEQUENCE [LARGE SCALE GENOMIC DNA]</scope>
    <source>
        <strain evidence="1">LZ3.2</strain>
        <tissue evidence="1">Leaf</tissue>
    </source>
</reference>
<gene>
    <name evidence="1" type="ORF">H5410_021912</name>
</gene>
<name>A0A9J5ZFB0_SOLCO</name>
<keyword evidence="2" id="KW-1185">Reference proteome</keyword>
<dbReference type="Proteomes" id="UP000824120">
    <property type="component" value="Chromosome 4"/>
</dbReference>
<evidence type="ECO:0000313" key="1">
    <source>
        <dbReference type="EMBL" id="KAG5610631.1"/>
    </source>
</evidence>
<sequence>FIDDTTKEHKDIETLKVIEKRIRDVIYKEEDKVDSSLRSIEILLKLEKDVDSLRKEVPQIEFNKHGRKFAKQVLTRKKMQFRKILLLGWRMTSMPYLNTSLPK</sequence>
<organism evidence="1 2">
    <name type="scientific">Solanum commersonii</name>
    <name type="common">Commerson's wild potato</name>
    <name type="synonym">Commerson's nightshade</name>
    <dbReference type="NCBI Taxonomy" id="4109"/>
    <lineage>
        <taxon>Eukaryota</taxon>
        <taxon>Viridiplantae</taxon>
        <taxon>Streptophyta</taxon>
        <taxon>Embryophyta</taxon>
        <taxon>Tracheophyta</taxon>
        <taxon>Spermatophyta</taxon>
        <taxon>Magnoliopsida</taxon>
        <taxon>eudicotyledons</taxon>
        <taxon>Gunneridae</taxon>
        <taxon>Pentapetalae</taxon>
        <taxon>asterids</taxon>
        <taxon>lamiids</taxon>
        <taxon>Solanales</taxon>
        <taxon>Solanaceae</taxon>
        <taxon>Solanoideae</taxon>
        <taxon>Solaneae</taxon>
        <taxon>Solanum</taxon>
    </lineage>
</organism>